<dbReference type="InterPro" id="IPR020629">
    <property type="entry name" value="FPG_Glyclase"/>
</dbReference>
<comment type="catalytic activity">
    <reaction evidence="15">
        <text>2'-deoxyribonucleotide-(2'-deoxyribose 5'-phosphate)-2'-deoxyribonucleotide-DNA = a 3'-end 2'-deoxyribonucleotide-(2,3-dehydro-2,3-deoxyribose 5'-phosphate)-DNA + a 5'-end 5'-phospho-2'-deoxyribonucleoside-DNA + H(+)</text>
        <dbReference type="Rhea" id="RHEA:66592"/>
        <dbReference type="Rhea" id="RHEA-COMP:13180"/>
        <dbReference type="Rhea" id="RHEA-COMP:16897"/>
        <dbReference type="Rhea" id="RHEA-COMP:17067"/>
        <dbReference type="ChEBI" id="CHEBI:15378"/>
        <dbReference type="ChEBI" id="CHEBI:136412"/>
        <dbReference type="ChEBI" id="CHEBI:157695"/>
        <dbReference type="ChEBI" id="CHEBI:167181"/>
        <dbReference type="EC" id="4.2.99.18"/>
    </reaction>
</comment>
<feature type="domain" description="FPG-type" evidence="17">
    <location>
        <begin position="240"/>
        <end position="274"/>
    </location>
</feature>
<dbReference type="SMART" id="SM00898">
    <property type="entry name" value="Fapy_DNA_glyco"/>
    <property type="match status" value="1"/>
</dbReference>
<keyword evidence="9" id="KW-0862">Zinc</keyword>
<keyword evidence="5" id="KW-0479">Metal-binding</keyword>
<organism evidence="19 20">
    <name type="scientific">candidate division WWE3 bacterium CG09_land_8_20_14_0_10_39_24</name>
    <dbReference type="NCBI Taxonomy" id="1975088"/>
    <lineage>
        <taxon>Bacteria</taxon>
        <taxon>Katanobacteria</taxon>
    </lineage>
</organism>
<evidence type="ECO:0000256" key="5">
    <source>
        <dbReference type="ARBA" id="ARBA00022723"/>
    </source>
</evidence>
<dbReference type="GO" id="GO:0140078">
    <property type="term" value="F:class I DNA-(apurinic or apyrimidinic site) endonuclease activity"/>
    <property type="evidence" value="ECO:0007669"/>
    <property type="project" value="UniProtKB-EC"/>
</dbReference>
<evidence type="ECO:0000313" key="19">
    <source>
        <dbReference type="EMBL" id="PIS12846.1"/>
    </source>
</evidence>
<keyword evidence="13" id="KW-0511">Multifunctional enzyme</keyword>
<dbReference type="NCBIfam" id="TIGR00577">
    <property type="entry name" value="fpg"/>
    <property type="match status" value="1"/>
</dbReference>
<dbReference type="PROSITE" id="PS01242">
    <property type="entry name" value="ZF_FPG_1"/>
    <property type="match status" value="1"/>
</dbReference>
<dbReference type="InterPro" id="IPR015886">
    <property type="entry name" value="H2TH_FPG"/>
</dbReference>
<evidence type="ECO:0000256" key="2">
    <source>
        <dbReference type="ARBA" id="ARBA00001947"/>
    </source>
</evidence>
<comment type="catalytic activity">
    <reaction evidence="1">
        <text>Hydrolysis of DNA containing ring-opened 7-methylguanine residues, releasing 2,6-diamino-4-hydroxy-5-(N-methyl)formamidopyrimidine.</text>
        <dbReference type="EC" id="3.2.2.23"/>
    </reaction>
</comment>
<protein>
    <submittedName>
        <fullName evidence="19">Formamidopyrimidine-DNA glycosylase</fullName>
    </submittedName>
</protein>
<evidence type="ECO:0000256" key="1">
    <source>
        <dbReference type="ARBA" id="ARBA00001668"/>
    </source>
</evidence>
<gene>
    <name evidence="19" type="ORF">COT69_02045</name>
</gene>
<dbReference type="PROSITE" id="PS51066">
    <property type="entry name" value="ZF_FPG_2"/>
    <property type="match status" value="1"/>
</dbReference>
<evidence type="ECO:0000259" key="17">
    <source>
        <dbReference type="PROSITE" id="PS51066"/>
    </source>
</evidence>
<dbReference type="PANTHER" id="PTHR22993:SF9">
    <property type="entry name" value="FORMAMIDOPYRIMIDINE-DNA GLYCOSYLASE"/>
    <property type="match status" value="1"/>
</dbReference>
<evidence type="ECO:0000256" key="7">
    <source>
        <dbReference type="ARBA" id="ARBA00022771"/>
    </source>
</evidence>
<dbReference type="GO" id="GO:0003684">
    <property type="term" value="F:damaged DNA binding"/>
    <property type="evidence" value="ECO:0007669"/>
    <property type="project" value="InterPro"/>
</dbReference>
<dbReference type="Proteomes" id="UP000230787">
    <property type="component" value="Unassembled WGS sequence"/>
</dbReference>
<evidence type="ECO:0000259" key="18">
    <source>
        <dbReference type="PROSITE" id="PS51068"/>
    </source>
</evidence>
<comment type="caution">
    <text evidence="19">The sequence shown here is derived from an EMBL/GenBank/DDBJ whole genome shotgun (WGS) entry which is preliminary data.</text>
</comment>
<keyword evidence="11" id="KW-0234">DNA repair</keyword>
<dbReference type="PROSITE" id="PS51068">
    <property type="entry name" value="FPG_CAT"/>
    <property type="match status" value="1"/>
</dbReference>
<dbReference type="PANTHER" id="PTHR22993">
    <property type="entry name" value="FORMAMIDOPYRIMIDINE-DNA GLYCOSYLASE"/>
    <property type="match status" value="1"/>
</dbReference>
<keyword evidence="10" id="KW-0238">DNA-binding</keyword>
<evidence type="ECO:0000256" key="10">
    <source>
        <dbReference type="ARBA" id="ARBA00023125"/>
    </source>
</evidence>
<evidence type="ECO:0000256" key="4">
    <source>
        <dbReference type="ARBA" id="ARBA00011245"/>
    </source>
</evidence>
<evidence type="ECO:0000313" key="20">
    <source>
        <dbReference type="Proteomes" id="UP000230787"/>
    </source>
</evidence>
<evidence type="ECO:0000256" key="9">
    <source>
        <dbReference type="ARBA" id="ARBA00022833"/>
    </source>
</evidence>
<dbReference type="Gene3D" id="1.10.8.50">
    <property type="match status" value="1"/>
</dbReference>
<evidence type="ECO:0000256" key="14">
    <source>
        <dbReference type="ARBA" id="ARBA00023295"/>
    </source>
</evidence>
<evidence type="ECO:0000256" key="13">
    <source>
        <dbReference type="ARBA" id="ARBA00023268"/>
    </source>
</evidence>
<comment type="similarity">
    <text evidence="3">Belongs to the FPG family.</text>
</comment>
<keyword evidence="12" id="KW-0456">Lyase</keyword>
<keyword evidence="8" id="KW-0378">Hydrolase</keyword>
<dbReference type="SUPFAM" id="SSF81624">
    <property type="entry name" value="N-terminal domain of MutM-like DNA repair proteins"/>
    <property type="match status" value="1"/>
</dbReference>
<evidence type="ECO:0000256" key="3">
    <source>
        <dbReference type="ARBA" id="ARBA00009409"/>
    </source>
</evidence>
<dbReference type="SUPFAM" id="SSF46946">
    <property type="entry name" value="S13-like H2TH domain"/>
    <property type="match status" value="1"/>
</dbReference>
<dbReference type="SUPFAM" id="SSF57716">
    <property type="entry name" value="Glucocorticoid receptor-like (DNA-binding domain)"/>
    <property type="match status" value="1"/>
</dbReference>
<dbReference type="CDD" id="cd08966">
    <property type="entry name" value="EcFpg-like_N"/>
    <property type="match status" value="1"/>
</dbReference>
<keyword evidence="7 16" id="KW-0863">Zinc-finger</keyword>
<dbReference type="NCBIfam" id="NF002211">
    <property type="entry name" value="PRK01103.1"/>
    <property type="match status" value="1"/>
</dbReference>
<evidence type="ECO:0000256" key="12">
    <source>
        <dbReference type="ARBA" id="ARBA00023239"/>
    </source>
</evidence>
<name>A0A2H0WJL6_UNCKA</name>
<dbReference type="AlphaFoldDB" id="A0A2H0WJL6"/>
<reference evidence="20" key="1">
    <citation type="submission" date="2017-09" db="EMBL/GenBank/DDBJ databases">
        <title>Depth-based differentiation of microbial function through sediment-hosted aquifers and enrichment of novel symbionts in the deep terrestrial subsurface.</title>
        <authorList>
            <person name="Probst A.J."/>
            <person name="Ladd B."/>
            <person name="Jarett J.K."/>
            <person name="Geller-Mcgrath D.E."/>
            <person name="Sieber C.M.K."/>
            <person name="Emerson J.B."/>
            <person name="Anantharaman K."/>
            <person name="Thomas B.C."/>
            <person name="Malmstrom R."/>
            <person name="Stieglmeier M."/>
            <person name="Klingl A."/>
            <person name="Woyke T."/>
            <person name="Ryan C.M."/>
            <person name="Banfield J.F."/>
        </authorList>
    </citation>
    <scope>NUCLEOTIDE SEQUENCE [LARGE SCALE GENOMIC DNA]</scope>
</reference>
<sequence length="274" mass="30677">MPELPEVTTIVNQLKKEIVGKKISSVFVNKTYKTTPAGESFENAIINSIIIGVDRVAKVIVVTLEKASSRKFLALHLAMTGLVRLYKRDTFSKGLVVFCLDDGSRFVFTDQRRFGYVQLFEKMETLENKYGPDPFKITASDFAKIIKSKSASWRTNIKNALLDQRLIAGIGNIYANEALFMAKIHPQTKTAAIATGQLAILLAAIKDVLARSITHRGSTLSDLTYTDIYGNYGEFQTHFKIYGRKGETCEDCKTKIEFIMLNGRGTYFCPVCQN</sequence>
<dbReference type="GO" id="GO:0034039">
    <property type="term" value="F:8-oxo-7,8-dihydroguanine DNA N-glycosylase activity"/>
    <property type="evidence" value="ECO:0007669"/>
    <property type="project" value="TreeGrafter"/>
</dbReference>
<dbReference type="EMBL" id="PEZN01000028">
    <property type="protein sequence ID" value="PIS12846.1"/>
    <property type="molecule type" value="Genomic_DNA"/>
</dbReference>
<keyword evidence="6" id="KW-0227">DNA damage</keyword>
<dbReference type="Pfam" id="PF06831">
    <property type="entry name" value="H2TH"/>
    <property type="match status" value="1"/>
</dbReference>
<dbReference type="InterPro" id="IPR010979">
    <property type="entry name" value="Ribosomal_uS13-like_H2TH"/>
</dbReference>
<comment type="subunit">
    <text evidence="4">Monomer.</text>
</comment>
<dbReference type="GO" id="GO:0008270">
    <property type="term" value="F:zinc ion binding"/>
    <property type="evidence" value="ECO:0007669"/>
    <property type="project" value="UniProtKB-KW"/>
</dbReference>
<dbReference type="Pfam" id="PF01149">
    <property type="entry name" value="Fapy_DNA_glyco"/>
    <property type="match status" value="1"/>
</dbReference>
<dbReference type="Gene3D" id="3.20.190.10">
    <property type="entry name" value="MutM-like, N-terminal"/>
    <property type="match status" value="1"/>
</dbReference>
<evidence type="ECO:0000256" key="11">
    <source>
        <dbReference type="ARBA" id="ARBA00023204"/>
    </source>
</evidence>
<dbReference type="SMART" id="SM01232">
    <property type="entry name" value="H2TH"/>
    <property type="match status" value="1"/>
</dbReference>
<dbReference type="Pfam" id="PF06827">
    <property type="entry name" value="zf-FPG_IleRS"/>
    <property type="match status" value="1"/>
</dbReference>
<evidence type="ECO:0000256" key="6">
    <source>
        <dbReference type="ARBA" id="ARBA00022763"/>
    </source>
</evidence>
<evidence type="ECO:0000256" key="15">
    <source>
        <dbReference type="ARBA" id="ARBA00044632"/>
    </source>
</evidence>
<proteinExistence type="inferred from homology"/>
<dbReference type="FunFam" id="1.10.8.50:FF:000003">
    <property type="entry name" value="Formamidopyrimidine-DNA glycosylase"/>
    <property type="match status" value="1"/>
</dbReference>
<dbReference type="InterPro" id="IPR000214">
    <property type="entry name" value="Znf_DNA_glyclase/AP_lyase"/>
</dbReference>
<dbReference type="InterPro" id="IPR012319">
    <property type="entry name" value="FPG_cat"/>
</dbReference>
<feature type="domain" description="Formamidopyrimidine-DNA glycosylase catalytic" evidence="18">
    <location>
        <begin position="2"/>
        <end position="115"/>
    </location>
</feature>
<dbReference type="GO" id="GO:0006284">
    <property type="term" value="P:base-excision repair"/>
    <property type="evidence" value="ECO:0007669"/>
    <property type="project" value="InterPro"/>
</dbReference>
<accession>A0A2H0WJL6</accession>
<evidence type="ECO:0000256" key="8">
    <source>
        <dbReference type="ARBA" id="ARBA00022801"/>
    </source>
</evidence>
<dbReference type="InterPro" id="IPR015887">
    <property type="entry name" value="DNA_glyclase_Znf_dom_DNA_BS"/>
</dbReference>
<dbReference type="InterPro" id="IPR010663">
    <property type="entry name" value="Znf_FPG/IleRS"/>
</dbReference>
<dbReference type="InterPro" id="IPR035937">
    <property type="entry name" value="FPG_N"/>
</dbReference>
<comment type="cofactor">
    <cofactor evidence="2">
        <name>Zn(2+)</name>
        <dbReference type="ChEBI" id="CHEBI:29105"/>
    </cofactor>
</comment>
<evidence type="ECO:0000256" key="16">
    <source>
        <dbReference type="PROSITE-ProRule" id="PRU00391"/>
    </source>
</evidence>
<keyword evidence="14" id="KW-0326">Glycosidase</keyword>